<dbReference type="Proteomes" id="UP000036367">
    <property type="component" value="Unassembled WGS sequence"/>
</dbReference>
<dbReference type="EMBL" id="LECT01000054">
    <property type="protein sequence ID" value="KLU01303.1"/>
    <property type="molecule type" value="Genomic_DNA"/>
</dbReference>
<evidence type="ECO:0000313" key="4">
    <source>
        <dbReference type="Proteomes" id="UP000036367"/>
    </source>
</evidence>
<dbReference type="PATRIC" id="fig|595434.4.peg.6144"/>
<feature type="domain" description="Ice-binding protein C-terminal" evidence="2">
    <location>
        <begin position="180"/>
        <end position="204"/>
    </location>
</feature>
<protein>
    <recommendedName>
        <fullName evidence="2">Ice-binding protein C-terminal domain-containing protein</fullName>
    </recommendedName>
</protein>
<accession>A0A0J1B3W7</accession>
<sequence>MIRFFTVLSMTLVTSNAFAAFVFEIDTLNGVDSTTSFVSGDVVTVRVNLVDLGVSDPDFTDDTLQAFTATISSSNAEPNIGLPVAFNPLFAASTNATGADLTAVGGIGFAGIAPGYGFSAGTSTSLFEFSYVAGAVGDTTFDFVAGVGRNSANFSEDGETFPFNEFDASLGAARTISVTAVPEPASFVMLGMIGSGVVAYRRRRGQKALAC</sequence>
<proteinExistence type="predicted"/>
<dbReference type="RefSeq" id="WP_160311507.1">
    <property type="nucleotide sequence ID" value="NZ_LECT01000054.1"/>
</dbReference>
<dbReference type="NCBIfam" id="TIGR02595">
    <property type="entry name" value="PEP_CTERM"/>
    <property type="match status" value="1"/>
</dbReference>
<name>A0A0J1B3W7_RHOIS</name>
<gene>
    <name evidence="3" type="ORF">RISK_006459</name>
</gene>
<evidence type="ECO:0000259" key="2">
    <source>
        <dbReference type="Pfam" id="PF07589"/>
    </source>
</evidence>
<dbReference type="InterPro" id="IPR013424">
    <property type="entry name" value="Ice-binding_C"/>
</dbReference>
<dbReference type="OrthoDB" id="292862at2"/>
<evidence type="ECO:0000256" key="1">
    <source>
        <dbReference type="SAM" id="SignalP"/>
    </source>
</evidence>
<dbReference type="AlphaFoldDB" id="A0A0J1B3W7"/>
<evidence type="ECO:0000313" key="3">
    <source>
        <dbReference type="EMBL" id="KLU01303.1"/>
    </source>
</evidence>
<comment type="caution">
    <text evidence="3">The sequence shown here is derived from an EMBL/GenBank/DDBJ whole genome shotgun (WGS) entry which is preliminary data.</text>
</comment>
<feature type="chain" id="PRO_5005247740" description="Ice-binding protein C-terminal domain-containing protein" evidence="1">
    <location>
        <begin position="20"/>
        <end position="211"/>
    </location>
</feature>
<keyword evidence="4" id="KW-1185">Reference proteome</keyword>
<reference evidence="3" key="1">
    <citation type="submission" date="2015-05" db="EMBL/GenBank/DDBJ databases">
        <title>Permanent draft genome of Rhodopirellula islandicus K833.</title>
        <authorList>
            <person name="Kizina J."/>
            <person name="Richter M."/>
            <person name="Glockner F.O."/>
            <person name="Harder J."/>
        </authorList>
    </citation>
    <scope>NUCLEOTIDE SEQUENCE [LARGE SCALE GENOMIC DNA]</scope>
    <source>
        <strain evidence="3">K833</strain>
    </source>
</reference>
<organism evidence="3 4">
    <name type="scientific">Rhodopirellula islandica</name>
    <dbReference type="NCBI Taxonomy" id="595434"/>
    <lineage>
        <taxon>Bacteria</taxon>
        <taxon>Pseudomonadati</taxon>
        <taxon>Planctomycetota</taxon>
        <taxon>Planctomycetia</taxon>
        <taxon>Pirellulales</taxon>
        <taxon>Pirellulaceae</taxon>
        <taxon>Rhodopirellula</taxon>
    </lineage>
</organism>
<dbReference type="Pfam" id="PF07589">
    <property type="entry name" value="PEP-CTERM"/>
    <property type="match status" value="1"/>
</dbReference>
<keyword evidence="1" id="KW-0732">Signal</keyword>
<feature type="signal peptide" evidence="1">
    <location>
        <begin position="1"/>
        <end position="19"/>
    </location>
</feature>